<keyword evidence="1" id="KW-1133">Transmembrane helix</keyword>
<feature type="transmembrane region" description="Helical" evidence="1">
    <location>
        <begin position="40"/>
        <end position="64"/>
    </location>
</feature>
<reference evidence="2 3" key="1">
    <citation type="submission" date="2014-11" db="EMBL/GenBank/DDBJ databases">
        <title>Complete Genome Sequence of Pseudoalteromonas sp. Strain OCN003 Isolated from Kaneohe Bay, Oahu, Hawaii.</title>
        <authorList>
            <person name="Beurmann S."/>
            <person name="Videau P."/>
            <person name="Ushijima B."/>
            <person name="Smith A.M."/>
            <person name="Aeby G.S."/>
            <person name="Callahan S.M."/>
            <person name="Belcaid M."/>
        </authorList>
    </citation>
    <scope>NUCLEOTIDE SEQUENCE [LARGE SCALE GENOMIC DNA]</scope>
    <source>
        <strain evidence="2 3">OCN003</strain>
    </source>
</reference>
<dbReference type="KEGG" id="pseo:OM33_21565"/>
<dbReference type="AlphaFoldDB" id="A0A0A7ELS9"/>
<dbReference type="STRING" id="1348114.OM33_21565"/>
<dbReference type="HOGENOM" id="CLU_187376_1_0_6"/>
<keyword evidence="1" id="KW-0472">Membrane</keyword>
<dbReference type="Proteomes" id="UP000030341">
    <property type="component" value="Chromosome 2"/>
</dbReference>
<dbReference type="RefSeq" id="WP_040136706.1">
    <property type="nucleotide sequence ID" value="NZ_CP009889.1"/>
</dbReference>
<keyword evidence="3" id="KW-1185">Reference proteome</keyword>
<dbReference type="EMBL" id="CP009889">
    <property type="protein sequence ID" value="AIY67584.1"/>
    <property type="molecule type" value="Genomic_DNA"/>
</dbReference>
<protein>
    <submittedName>
        <fullName evidence="2">Uncharacterized protein</fullName>
    </submittedName>
</protein>
<evidence type="ECO:0000313" key="3">
    <source>
        <dbReference type="Proteomes" id="UP000030341"/>
    </source>
</evidence>
<proteinExistence type="predicted"/>
<keyword evidence="1" id="KW-0812">Transmembrane</keyword>
<sequence length="81" mass="8714">MNINGTLIGELIFYSLILFVPLVGFLSFYLGKRKTTSPKVIALVGAVLSIVPPLGLIYLGALALKEDIKQPNLDKLAEKAA</sequence>
<gene>
    <name evidence="2" type="ORF">OM33_21565</name>
</gene>
<organism evidence="2 3">
    <name type="scientific">Pseudoalteromonas piratica</name>
    <dbReference type="NCBI Taxonomy" id="1348114"/>
    <lineage>
        <taxon>Bacteria</taxon>
        <taxon>Pseudomonadati</taxon>
        <taxon>Pseudomonadota</taxon>
        <taxon>Gammaproteobacteria</taxon>
        <taxon>Alteromonadales</taxon>
        <taxon>Pseudoalteromonadaceae</taxon>
        <taxon>Pseudoalteromonas</taxon>
    </lineage>
</organism>
<name>A0A0A7ELS9_9GAMM</name>
<evidence type="ECO:0000313" key="2">
    <source>
        <dbReference type="EMBL" id="AIY67584.1"/>
    </source>
</evidence>
<accession>A0A0A7ELS9</accession>
<evidence type="ECO:0000256" key="1">
    <source>
        <dbReference type="SAM" id="Phobius"/>
    </source>
</evidence>
<dbReference type="OrthoDB" id="5739727at2"/>
<feature type="transmembrane region" description="Helical" evidence="1">
    <location>
        <begin position="12"/>
        <end position="31"/>
    </location>
</feature>
<dbReference type="eggNOG" id="ENOG5032SI6">
    <property type="taxonomic scope" value="Bacteria"/>
</dbReference>